<accession>A0A915KIU1</accession>
<organism evidence="2 3">
    <name type="scientific">Romanomermis culicivorax</name>
    <name type="common">Nematode worm</name>
    <dbReference type="NCBI Taxonomy" id="13658"/>
    <lineage>
        <taxon>Eukaryota</taxon>
        <taxon>Metazoa</taxon>
        <taxon>Ecdysozoa</taxon>
        <taxon>Nematoda</taxon>
        <taxon>Enoplea</taxon>
        <taxon>Dorylaimia</taxon>
        <taxon>Mermithida</taxon>
        <taxon>Mermithoidea</taxon>
        <taxon>Mermithidae</taxon>
        <taxon>Romanomermis</taxon>
    </lineage>
</organism>
<keyword evidence="2" id="KW-1185">Reference proteome</keyword>
<dbReference type="InterPro" id="IPR012816">
    <property type="entry name" value="NADAR"/>
</dbReference>
<evidence type="ECO:0000259" key="1">
    <source>
        <dbReference type="Pfam" id="PF08719"/>
    </source>
</evidence>
<protein>
    <submittedName>
        <fullName evidence="3">NADAR domain-containing protein</fullName>
    </submittedName>
</protein>
<evidence type="ECO:0000313" key="3">
    <source>
        <dbReference type="WBParaSite" id="nRc.2.0.1.t38325-RA"/>
    </source>
</evidence>
<dbReference type="SUPFAM" id="SSF143990">
    <property type="entry name" value="YbiA-like"/>
    <property type="match status" value="1"/>
</dbReference>
<name>A0A915KIU1_ROMCU</name>
<dbReference type="AlphaFoldDB" id="A0A915KIU1"/>
<feature type="domain" description="NADAR" evidence="1">
    <location>
        <begin position="2"/>
        <end position="87"/>
    </location>
</feature>
<proteinExistence type="predicted"/>
<dbReference type="Gene3D" id="1.10.357.40">
    <property type="entry name" value="YbiA-like"/>
    <property type="match status" value="1"/>
</dbReference>
<dbReference type="InterPro" id="IPR037238">
    <property type="entry name" value="YbiA-like_sf"/>
</dbReference>
<reference evidence="3" key="1">
    <citation type="submission" date="2022-11" db="UniProtKB">
        <authorList>
            <consortium name="WormBaseParasite"/>
        </authorList>
    </citation>
    <scope>IDENTIFICATION</scope>
</reference>
<sequence length="136" mass="15480">MNPVEQKHIGGRIYKPCLKYQWNNIKSLIIFTLDKSKLQQLPELYALLKSTGERPIIEFIRSDYWGIGRKGIGGQNTAGNILSMIRSANFPPYILIGDSIVKNICFENCAVFQCLAQLYNELVALQHSSQTYQPKD</sequence>
<dbReference type="WBParaSite" id="nRc.2.0.1.t38325-RA">
    <property type="protein sequence ID" value="nRc.2.0.1.t38325-RA"/>
    <property type="gene ID" value="nRc.2.0.1.g38325"/>
</dbReference>
<dbReference type="Proteomes" id="UP000887565">
    <property type="component" value="Unplaced"/>
</dbReference>
<evidence type="ECO:0000313" key="2">
    <source>
        <dbReference type="Proteomes" id="UP000887565"/>
    </source>
</evidence>
<dbReference type="Pfam" id="PF08719">
    <property type="entry name" value="NADAR"/>
    <property type="match status" value="1"/>
</dbReference>